<evidence type="ECO:0000256" key="2">
    <source>
        <dbReference type="SAM" id="MobiDB-lite"/>
    </source>
</evidence>
<sequence length="1224" mass="138177">MRALLCATYGVTDEVTVNLSKLYMISCGVFLTSSGDISGATYFPINRTTSCDEFILAITSKIKAIISPSSWRGYFLRRICNISVGGADLQGSKRFVFEDSSHFKNIPAQQTVQPITTSHYMISPISINKDDGFVLTAVKILASPLMVLDSRYLMPVKLSEIPAEKSITDHLQEIMEKSRSQPSATQLFRRTVVRRQPPVVQQPQITLSAELLAKLNSILEVFPEIDRAATIRDLSQTNSIDLTIQNILNGKIPNAPPKAKPVRKAIPKLSEIKTDLVAESLKDGSNPIKSHMSLEERKEALLQFARAKFLSKLNDSKSSWSLGLGITLPIALMASYTPIFIAYCAPKRKLHIFSKLSLSEKCMTYMFLASLAQGNPKSAAFGFVMGMTLFSWDGSIGSFSEEKEAVKDPIGATLKIQQKIRLDEEEQRLIQAQMARFRAGPPTAARPQVRRQQQPPQYFSMSDEMMNEFEEVDNQSEVSDSSLPPDLEFASDDEADLDQLIADIPKYEIPQAHSETKENCQEIISINSTETEPSSLNALMALPTPSNQVEERAARYTGVPWRSIASLQGESIDDALEQAKKILENANIREAPTLSSRDQVFNKPTDPRRRPQQKRENQEVIVIGDSFESFPSNHLRQITTPSVKGEVIVLEDFDSEVQEVTVKEPELKPVEDDNENDDEDFEITGEKQGDILSHHRSDCPKNKFTKLQPYEQAIEANESFCEKCFCFICDKASKDCESWSATDAPHCNAWKTADWKIQKQIWKNETEKPKYPEVQPSRPPSSGWGFEDYAWHNRNRNRVRQQSPPKWGESRSIFEAGISNSWGWNATSSTTEASNNPGRSTASGCGGENEGSLKDELLEEGDYVRCVFERFQKDVLIATTDVDVLKEFDPLMSLKTKLGSIDRPRRLSEEAKEKDSIHDIITSSNAYLNPTGSHYILERLGVDLKDTLSFLAPITPPKQEEMKSCLRERQSKLASKKYVTKGVEYFKKGELQEAMNNYRTALELDKENTDALVARGALYSSRKQWRAACEDLEAAYKIDPEHKNAKAYLIRVLFDWSNVISTQAVSANESSKPDLKRAATLLEQILDLEPDHVEAKTKLQILRKPSVFSSIQDQINDRIRPPEDEKVSKIDKEIRKLMKKKDKERRKDRKREKRSKKEKRDSRERSVSSSRSPPRGRHRSGSSNDCIVIEDKKPEKRPASKGVTGITGFYQVCAFQSTLYFHCF</sequence>
<dbReference type="InterPro" id="IPR003892">
    <property type="entry name" value="CUE"/>
</dbReference>
<reference evidence="4 5" key="1">
    <citation type="submission" date="2021-04" db="EMBL/GenBank/DDBJ databases">
        <authorList>
            <person name="Bliznina A."/>
        </authorList>
    </citation>
    <scope>NUCLEOTIDE SEQUENCE [LARGE SCALE GENOMIC DNA]</scope>
</reference>
<organism evidence="4 5">
    <name type="scientific">Oikopleura dioica</name>
    <name type="common">Tunicate</name>
    <dbReference type="NCBI Taxonomy" id="34765"/>
    <lineage>
        <taxon>Eukaryota</taxon>
        <taxon>Metazoa</taxon>
        <taxon>Chordata</taxon>
        <taxon>Tunicata</taxon>
        <taxon>Appendicularia</taxon>
        <taxon>Copelata</taxon>
        <taxon>Oikopleuridae</taxon>
        <taxon>Oikopleura</taxon>
    </lineage>
</organism>
<dbReference type="PANTHER" id="PTHR23184">
    <property type="entry name" value="TETRATRICOPEPTIDE REPEAT PROTEIN 14"/>
    <property type="match status" value="1"/>
</dbReference>
<feature type="repeat" description="TPR" evidence="1">
    <location>
        <begin position="1009"/>
        <end position="1042"/>
    </location>
</feature>
<dbReference type="SMART" id="SM00546">
    <property type="entry name" value="CUE"/>
    <property type="match status" value="1"/>
</dbReference>
<dbReference type="PROSITE" id="PS50005">
    <property type="entry name" value="TPR"/>
    <property type="match status" value="2"/>
</dbReference>
<dbReference type="SUPFAM" id="SSF48452">
    <property type="entry name" value="TPR-like"/>
    <property type="match status" value="1"/>
</dbReference>
<feature type="region of interest" description="Disordered" evidence="2">
    <location>
        <begin position="766"/>
        <end position="785"/>
    </location>
</feature>
<dbReference type="CDD" id="cd14376">
    <property type="entry name" value="CUE_AUP1_AMFR_like"/>
    <property type="match status" value="1"/>
</dbReference>
<evidence type="ECO:0000256" key="1">
    <source>
        <dbReference type="PROSITE-ProRule" id="PRU00339"/>
    </source>
</evidence>
<dbReference type="EMBL" id="OU015567">
    <property type="protein sequence ID" value="CAG5113596.1"/>
    <property type="molecule type" value="Genomic_DNA"/>
</dbReference>
<feature type="compositionally biased region" description="Basic and acidic residues" evidence="2">
    <location>
        <begin position="1189"/>
        <end position="1198"/>
    </location>
</feature>
<feature type="region of interest" description="Disordered" evidence="2">
    <location>
        <begin position="828"/>
        <end position="852"/>
    </location>
</feature>
<dbReference type="SMART" id="SM00028">
    <property type="entry name" value="TPR"/>
    <property type="match status" value="2"/>
</dbReference>
<feature type="domain" description="CUE" evidence="3">
    <location>
        <begin position="210"/>
        <end position="252"/>
    </location>
</feature>
<feature type="region of interest" description="Disordered" evidence="2">
    <location>
        <begin position="1113"/>
        <end position="1203"/>
    </location>
</feature>
<protein>
    <submittedName>
        <fullName evidence="4">Oidioi.mRNA.OKI2018_I69.chr2.g7686.t1.cds</fullName>
    </submittedName>
</protein>
<dbReference type="Pfam" id="PF13414">
    <property type="entry name" value="TPR_11"/>
    <property type="match status" value="1"/>
</dbReference>
<feature type="region of interest" description="Disordered" evidence="2">
    <location>
        <begin position="593"/>
        <end position="618"/>
    </location>
</feature>
<dbReference type="InterPro" id="IPR039190">
    <property type="entry name" value="TTC14"/>
</dbReference>
<gene>
    <name evidence="4" type="ORF">OKIOD_LOCUS16451</name>
</gene>
<feature type="compositionally biased region" description="Basic and acidic residues" evidence="2">
    <location>
        <begin position="1115"/>
        <end position="1136"/>
    </location>
</feature>
<feature type="compositionally biased region" description="Polar residues" evidence="2">
    <location>
        <begin position="828"/>
        <end position="843"/>
    </location>
</feature>
<feature type="compositionally biased region" description="Basic and acidic residues" evidence="2">
    <location>
        <begin position="605"/>
        <end position="618"/>
    </location>
</feature>
<dbReference type="Gene3D" id="1.25.40.10">
    <property type="entry name" value="Tetratricopeptide repeat domain"/>
    <property type="match status" value="1"/>
</dbReference>
<keyword evidence="1" id="KW-0802">TPR repeat</keyword>
<accession>A0ABN7TAK0</accession>
<evidence type="ECO:0000313" key="4">
    <source>
        <dbReference type="EMBL" id="CAG5113596.1"/>
    </source>
</evidence>
<dbReference type="PROSITE" id="PS51140">
    <property type="entry name" value="CUE"/>
    <property type="match status" value="1"/>
</dbReference>
<proteinExistence type="predicted"/>
<feature type="compositionally biased region" description="Basic residues" evidence="2">
    <location>
        <begin position="1137"/>
        <end position="1157"/>
    </location>
</feature>
<evidence type="ECO:0000313" key="5">
    <source>
        <dbReference type="Proteomes" id="UP001158576"/>
    </source>
</evidence>
<name>A0ABN7TAK0_OIKDI</name>
<dbReference type="PANTHER" id="PTHR23184:SF9">
    <property type="entry name" value="TETRATRICOPEPTIDE REPEAT PROTEIN 14"/>
    <property type="match status" value="1"/>
</dbReference>
<keyword evidence="5" id="KW-1185">Reference proteome</keyword>
<dbReference type="InterPro" id="IPR019734">
    <property type="entry name" value="TPR_rpt"/>
</dbReference>
<dbReference type="InterPro" id="IPR011990">
    <property type="entry name" value="TPR-like_helical_dom_sf"/>
</dbReference>
<evidence type="ECO:0000259" key="3">
    <source>
        <dbReference type="PROSITE" id="PS51140"/>
    </source>
</evidence>
<dbReference type="Proteomes" id="UP001158576">
    <property type="component" value="Chromosome 2"/>
</dbReference>
<feature type="repeat" description="TPR" evidence="1">
    <location>
        <begin position="975"/>
        <end position="1008"/>
    </location>
</feature>
<dbReference type="Gene3D" id="1.10.8.10">
    <property type="entry name" value="DNA helicase RuvA subunit, C-terminal domain"/>
    <property type="match status" value="1"/>
</dbReference>